<dbReference type="AlphaFoldDB" id="A0A117UUR0"/>
<sequence>MRLILEAYRWVTLFAFWVSFLFLLVPVAAFFMPGYHVEYGPWALFGFAGVAFTFAASGLNVIGIAIYDQLRALTTEAEYARTEIAYLREELQGRD</sequence>
<gene>
    <name evidence="2" type="ORF">AQZ52_11065</name>
</gene>
<proteinExistence type="predicted"/>
<feature type="transmembrane region" description="Helical" evidence="1">
    <location>
        <begin position="43"/>
        <end position="67"/>
    </location>
</feature>
<keyword evidence="1" id="KW-0472">Membrane</keyword>
<keyword evidence="3" id="KW-1185">Reference proteome</keyword>
<keyword evidence="1" id="KW-0812">Transmembrane</keyword>
<reference evidence="2 3" key="1">
    <citation type="submission" date="2015-10" db="EMBL/GenBank/DDBJ databases">
        <title>Draft genome sequence of Novosphingobium fuchskuhlense DSM 25065 isolated from a surface water sample of the southwest basin of Lake Grosse Fuchskuhle.</title>
        <authorList>
            <person name="Ruckert C."/>
            <person name="Winkler A."/>
            <person name="Glaeser J."/>
            <person name="Grossart H.-P."/>
            <person name="Kalinowski J."/>
            <person name="Glaeser S."/>
        </authorList>
    </citation>
    <scope>NUCLEOTIDE SEQUENCE [LARGE SCALE GENOMIC DNA]</scope>
    <source>
        <strain evidence="2 3">FNE08-7</strain>
    </source>
</reference>
<protein>
    <submittedName>
        <fullName evidence="2">Uncharacterized protein</fullName>
    </submittedName>
</protein>
<keyword evidence="1" id="KW-1133">Transmembrane helix</keyword>
<comment type="caution">
    <text evidence="2">The sequence shown here is derived from an EMBL/GenBank/DDBJ whole genome shotgun (WGS) entry which is preliminary data.</text>
</comment>
<organism evidence="2 3">
    <name type="scientific">Novosphingobium fuchskuhlense</name>
    <dbReference type="NCBI Taxonomy" id="1117702"/>
    <lineage>
        <taxon>Bacteria</taxon>
        <taxon>Pseudomonadati</taxon>
        <taxon>Pseudomonadota</taxon>
        <taxon>Alphaproteobacteria</taxon>
        <taxon>Sphingomonadales</taxon>
        <taxon>Sphingomonadaceae</taxon>
        <taxon>Novosphingobium</taxon>
    </lineage>
</organism>
<dbReference type="RefSeq" id="WP_067910473.1">
    <property type="nucleotide sequence ID" value="NZ_KQ954245.1"/>
</dbReference>
<dbReference type="STRING" id="1117702.AQZ52_11065"/>
<accession>A0A117UUR0</accession>
<evidence type="ECO:0000313" key="3">
    <source>
        <dbReference type="Proteomes" id="UP000058012"/>
    </source>
</evidence>
<name>A0A117UUR0_9SPHN</name>
<feature type="transmembrane region" description="Helical" evidence="1">
    <location>
        <begin position="7"/>
        <end position="31"/>
    </location>
</feature>
<evidence type="ECO:0000313" key="2">
    <source>
        <dbReference type="EMBL" id="KUR71203.1"/>
    </source>
</evidence>
<dbReference type="Proteomes" id="UP000058012">
    <property type="component" value="Unassembled WGS sequence"/>
</dbReference>
<evidence type="ECO:0000256" key="1">
    <source>
        <dbReference type="SAM" id="Phobius"/>
    </source>
</evidence>
<dbReference type="EMBL" id="LLZS01000007">
    <property type="protein sequence ID" value="KUR71203.1"/>
    <property type="molecule type" value="Genomic_DNA"/>
</dbReference>